<dbReference type="PANTHER" id="PTHR36510">
    <property type="entry name" value="GLUTAMATE--CYSTEINE LIGASE 2-RELATED"/>
    <property type="match status" value="1"/>
</dbReference>
<organism evidence="5 6">
    <name type="scientific">Sulfurifustis variabilis</name>
    <dbReference type="NCBI Taxonomy" id="1675686"/>
    <lineage>
        <taxon>Bacteria</taxon>
        <taxon>Pseudomonadati</taxon>
        <taxon>Pseudomonadota</taxon>
        <taxon>Gammaproteobacteria</taxon>
        <taxon>Acidiferrobacterales</taxon>
        <taxon>Acidiferrobacteraceae</taxon>
        <taxon>Sulfurifustis</taxon>
    </lineage>
</organism>
<dbReference type="InterPro" id="IPR014746">
    <property type="entry name" value="Gln_synth/guanido_kin_cat_dom"/>
</dbReference>
<dbReference type="InterPro" id="IPR011793">
    <property type="entry name" value="YbdK"/>
</dbReference>
<comment type="function">
    <text evidence="4">ATP-dependent carboxylate-amine ligase which exhibits weak glutamate--cysteine ligase activity.</text>
</comment>
<dbReference type="NCBIfam" id="TIGR02050">
    <property type="entry name" value="gshA_cyan_rel"/>
    <property type="match status" value="1"/>
</dbReference>
<comment type="catalytic activity">
    <reaction evidence="4">
        <text>L-cysteine + L-glutamate + ATP = gamma-L-glutamyl-L-cysteine + ADP + phosphate + H(+)</text>
        <dbReference type="Rhea" id="RHEA:13285"/>
        <dbReference type="ChEBI" id="CHEBI:15378"/>
        <dbReference type="ChEBI" id="CHEBI:29985"/>
        <dbReference type="ChEBI" id="CHEBI:30616"/>
        <dbReference type="ChEBI" id="CHEBI:35235"/>
        <dbReference type="ChEBI" id="CHEBI:43474"/>
        <dbReference type="ChEBI" id="CHEBI:58173"/>
        <dbReference type="ChEBI" id="CHEBI:456216"/>
        <dbReference type="EC" id="6.3.2.2"/>
    </reaction>
</comment>
<dbReference type="RefSeq" id="WP_096460268.1">
    <property type="nucleotide sequence ID" value="NZ_AP014936.1"/>
</dbReference>
<dbReference type="InterPro" id="IPR050141">
    <property type="entry name" value="GCL_type2/YbdK_subfam"/>
</dbReference>
<accession>A0A1B4V2Q2</accession>
<name>A0A1B4V2Q2_9GAMM</name>
<evidence type="ECO:0000313" key="6">
    <source>
        <dbReference type="Proteomes" id="UP000218899"/>
    </source>
</evidence>
<dbReference type="Gene3D" id="3.30.590.20">
    <property type="match status" value="1"/>
</dbReference>
<dbReference type="AlphaFoldDB" id="A0A1B4V2Q2"/>
<proteinExistence type="inferred from homology"/>
<sequence length="375" mass="41361">MEFRPSSPDTIGMELELQLLDAGTLDLADGILPLMRLYPSSVYVKPEVIQNTVEIASKVCGGVAELEAHVRDIAAGLRTRCAGLGMRLCGAGSHSFSVRPGLITPQPRYLAMERRYGHLSHAQITFATHVHVGMRSGDETVSLMHRMKPYLPLLIAVSASSPFWQGLDTGFASYRHRILAVTRSYGVPPSFVRWEDFCRFFETTRRAGLFGSVHDIHWDLRPRPHIGTLEVRAMDAQATVGEAAALAAFVRALVEGLRSGELSEAGLPQPLPWWIEKENHFAASRLGLAARYIADEAGTVRDLGEVWHAVYAALVPVAARLGEGVYLERLRAQIEAGPGYVAQRREYERTASLNDVVARLVDRLEREPRGEATTA</sequence>
<evidence type="ECO:0000256" key="3">
    <source>
        <dbReference type="ARBA" id="ARBA00022840"/>
    </source>
</evidence>
<dbReference type="KEGG" id="sva:SVA_1248"/>
<evidence type="ECO:0000313" key="5">
    <source>
        <dbReference type="EMBL" id="BAU47823.1"/>
    </source>
</evidence>
<dbReference type="GO" id="GO:0005524">
    <property type="term" value="F:ATP binding"/>
    <property type="evidence" value="ECO:0007669"/>
    <property type="project" value="UniProtKB-KW"/>
</dbReference>
<dbReference type="InterPro" id="IPR006336">
    <property type="entry name" value="GCS2"/>
</dbReference>
<dbReference type="GO" id="GO:0004357">
    <property type="term" value="F:glutamate-cysteine ligase activity"/>
    <property type="evidence" value="ECO:0007669"/>
    <property type="project" value="UniProtKB-EC"/>
</dbReference>
<dbReference type="HAMAP" id="MF_01609">
    <property type="entry name" value="Glu_cys_ligase_2"/>
    <property type="match status" value="1"/>
</dbReference>
<keyword evidence="2 4" id="KW-0547">Nucleotide-binding</keyword>
<keyword evidence="6" id="KW-1185">Reference proteome</keyword>
<comment type="similarity">
    <text evidence="4">Belongs to the glutamate--cysteine ligase type 2 family. YbdK subfamily.</text>
</comment>
<dbReference type="PANTHER" id="PTHR36510:SF1">
    <property type="entry name" value="GLUTAMATE--CYSTEINE LIGASE 2-RELATED"/>
    <property type="match status" value="1"/>
</dbReference>
<dbReference type="EMBL" id="AP014936">
    <property type="protein sequence ID" value="BAU47823.1"/>
    <property type="molecule type" value="Genomic_DNA"/>
</dbReference>
<gene>
    <name evidence="5" type="ORF">SVA_1248</name>
</gene>
<dbReference type="EC" id="6.3.2.2" evidence="4"/>
<evidence type="ECO:0000256" key="1">
    <source>
        <dbReference type="ARBA" id="ARBA00022598"/>
    </source>
</evidence>
<dbReference type="OrthoDB" id="9769628at2"/>
<evidence type="ECO:0000256" key="4">
    <source>
        <dbReference type="HAMAP-Rule" id="MF_01609"/>
    </source>
</evidence>
<keyword evidence="3 4" id="KW-0067">ATP-binding</keyword>
<dbReference type="Proteomes" id="UP000218899">
    <property type="component" value="Chromosome"/>
</dbReference>
<protein>
    <recommendedName>
        <fullName evidence="4">Putative glutamate--cysteine ligase 2</fullName>
        <ecNumber evidence="4">6.3.2.2</ecNumber>
    </recommendedName>
    <alternativeName>
        <fullName evidence="4">Gamma-glutamylcysteine synthetase 2</fullName>
        <shortName evidence="4">GCS 2</shortName>
        <shortName evidence="4">Gamma-GCS 2</shortName>
    </alternativeName>
</protein>
<dbReference type="Pfam" id="PF04107">
    <property type="entry name" value="GCS2"/>
    <property type="match status" value="1"/>
</dbReference>
<evidence type="ECO:0000256" key="2">
    <source>
        <dbReference type="ARBA" id="ARBA00022741"/>
    </source>
</evidence>
<dbReference type="GO" id="GO:0042398">
    <property type="term" value="P:modified amino acid biosynthetic process"/>
    <property type="evidence" value="ECO:0007669"/>
    <property type="project" value="InterPro"/>
</dbReference>
<reference evidence="5 6" key="1">
    <citation type="submission" date="2015-08" db="EMBL/GenBank/DDBJ databases">
        <title>Complete genome sequence of Sulfurifustis variabilis.</title>
        <authorList>
            <person name="Miura A."/>
            <person name="Kojima H."/>
            <person name="Fukui M."/>
        </authorList>
    </citation>
    <scope>NUCLEOTIDE SEQUENCE [LARGE SCALE GENOMIC DNA]</scope>
    <source>
        <strain evidence="6">skN76</strain>
    </source>
</reference>
<keyword evidence="1 4" id="KW-0436">Ligase</keyword>
<dbReference type="SUPFAM" id="SSF55931">
    <property type="entry name" value="Glutamine synthetase/guanido kinase"/>
    <property type="match status" value="1"/>
</dbReference>